<evidence type="ECO:0000256" key="13">
    <source>
        <dbReference type="ARBA" id="ARBA00023180"/>
    </source>
</evidence>
<gene>
    <name evidence="17" type="ORF">L798_07636</name>
</gene>
<dbReference type="PANTHER" id="PTHR11214:SF219">
    <property type="entry name" value="UDP-GALNAC:BETA-1,3-N-ACETYLGALACTOSAMINYLTRANSFERASE 2"/>
    <property type="match status" value="1"/>
</dbReference>
<accession>A0A067RWF7</accession>
<evidence type="ECO:0000313" key="17">
    <source>
        <dbReference type="EMBL" id="KDR24229.1"/>
    </source>
</evidence>
<reference evidence="17 18" key="1">
    <citation type="journal article" date="2014" name="Nat. Commun.">
        <title>Molecular traces of alternative social organization in a termite genome.</title>
        <authorList>
            <person name="Terrapon N."/>
            <person name="Li C."/>
            <person name="Robertson H.M."/>
            <person name="Ji L."/>
            <person name="Meng X."/>
            <person name="Booth W."/>
            <person name="Chen Z."/>
            <person name="Childers C.P."/>
            <person name="Glastad K.M."/>
            <person name="Gokhale K."/>
            <person name="Gowin J."/>
            <person name="Gronenberg W."/>
            <person name="Hermansen R.A."/>
            <person name="Hu H."/>
            <person name="Hunt B.G."/>
            <person name="Huylmans A.K."/>
            <person name="Khalil S.M."/>
            <person name="Mitchell R.D."/>
            <person name="Munoz-Torres M.C."/>
            <person name="Mustard J.A."/>
            <person name="Pan H."/>
            <person name="Reese J.T."/>
            <person name="Scharf M.E."/>
            <person name="Sun F."/>
            <person name="Vogel H."/>
            <person name="Xiao J."/>
            <person name="Yang W."/>
            <person name="Yang Z."/>
            <person name="Yang Z."/>
            <person name="Zhou J."/>
            <person name="Zhu J."/>
            <person name="Brent C.S."/>
            <person name="Elsik C.G."/>
            <person name="Goodisman M.A."/>
            <person name="Liberles D.A."/>
            <person name="Roe R.M."/>
            <person name="Vargo E.L."/>
            <person name="Vilcinskas A."/>
            <person name="Wang J."/>
            <person name="Bornberg-Bauer E."/>
            <person name="Korb J."/>
            <person name="Zhang G."/>
            <person name="Liebig J."/>
        </authorList>
    </citation>
    <scope>NUCLEOTIDE SEQUENCE [LARGE SCALE GENOMIC DNA]</scope>
    <source>
        <tissue evidence="17">Whole organism</tissue>
    </source>
</reference>
<evidence type="ECO:0000256" key="14">
    <source>
        <dbReference type="ARBA" id="ARBA00047667"/>
    </source>
</evidence>
<organism evidence="17 18">
    <name type="scientific">Zootermopsis nevadensis</name>
    <name type="common">Dampwood termite</name>
    <dbReference type="NCBI Taxonomy" id="136037"/>
    <lineage>
        <taxon>Eukaryota</taxon>
        <taxon>Metazoa</taxon>
        <taxon>Ecdysozoa</taxon>
        <taxon>Arthropoda</taxon>
        <taxon>Hexapoda</taxon>
        <taxon>Insecta</taxon>
        <taxon>Pterygota</taxon>
        <taxon>Neoptera</taxon>
        <taxon>Polyneoptera</taxon>
        <taxon>Dictyoptera</taxon>
        <taxon>Blattodea</taxon>
        <taxon>Blattoidea</taxon>
        <taxon>Termitoidae</taxon>
        <taxon>Termopsidae</taxon>
        <taxon>Zootermopsis</taxon>
    </lineage>
</organism>
<comment type="similarity">
    <text evidence="4 15">Belongs to the glycosyltransferase 31 family.</text>
</comment>
<evidence type="ECO:0000256" key="3">
    <source>
        <dbReference type="ARBA" id="ARBA00004922"/>
    </source>
</evidence>
<feature type="coiled-coil region" evidence="16">
    <location>
        <begin position="270"/>
        <end position="297"/>
    </location>
</feature>
<comment type="pathway">
    <text evidence="3">Protein modification; protein glycosylation.</text>
</comment>
<evidence type="ECO:0000256" key="4">
    <source>
        <dbReference type="ARBA" id="ARBA00008661"/>
    </source>
</evidence>
<dbReference type="InterPro" id="IPR002659">
    <property type="entry name" value="Glyco_trans_31"/>
</dbReference>
<dbReference type="AlphaFoldDB" id="A0A067RWF7"/>
<keyword evidence="7 15" id="KW-0812">Transmembrane</keyword>
<evidence type="ECO:0000256" key="7">
    <source>
        <dbReference type="ARBA" id="ARBA00022692"/>
    </source>
</evidence>
<dbReference type="Proteomes" id="UP000027135">
    <property type="component" value="Unassembled WGS sequence"/>
</dbReference>
<evidence type="ECO:0000256" key="10">
    <source>
        <dbReference type="ARBA" id="ARBA00022989"/>
    </source>
</evidence>
<dbReference type="GO" id="GO:0008194">
    <property type="term" value="F:UDP-glycosyltransferase activity"/>
    <property type="evidence" value="ECO:0007669"/>
    <property type="project" value="TreeGrafter"/>
</dbReference>
<evidence type="ECO:0000313" key="18">
    <source>
        <dbReference type="Proteomes" id="UP000027135"/>
    </source>
</evidence>
<keyword evidence="9 15" id="KW-0735">Signal-anchor</keyword>
<dbReference type="EMBL" id="KK852424">
    <property type="protein sequence ID" value="KDR24229.1"/>
    <property type="molecule type" value="Genomic_DNA"/>
</dbReference>
<keyword evidence="18" id="KW-1185">Reference proteome</keyword>
<dbReference type="eggNOG" id="KOG2287">
    <property type="taxonomic scope" value="Eukaryota"/>
</dbReference>
<evidence type="ECO:0000256" key="15">
    <source>
        <dbReference type="RuleBase" id="RU363063"/>
    </source>
</evidence>
<keyword evidence="6 17" id="KW-0808">Transferase</keyword>
<dbReference type="STRING" id="136037.A0A067RWF7"/>
<evidence type="ECO:0000256" key="6">
    <source>
        <dbReference type="ARBA" id="ARBA00022679"/>
    </source>
</evidence>
<evidence type="ECO:0000256" key="9">
    <source>
        <dbReference type="ARBA" id="ARBA00022968"/>
    </source>
</evidence>
<keyword evidence="8" id="KW-0256">Endoplasmic reticulum</keyword>
<proteinExistence type="inferred from homology"/>
<dbReference type="Gene3D" id="3.90.550.50">
    <property type="match status" value="1"/>
</dbReference>
<evidence type="ECO:0000256" key="1">
    <source>
        <dbReference type="ARBA" id="ARBA00004240"/>
    </source>
</evidence>
<keyword evidence="13" id="KW-0325">Glycoprotein</keyword>
<evidence type="ECO:0000256" key="8">
    <source>
        <dbReference type="ARBA" id="ARBA00022824"/>
    </source>
</evidence>
<keyword evidence="5 15" id="KW-0328">Glycosyltransferase</keyword>
<evidence type="ECO:0000256" key="5">
    <source>
        <dbReference type="ARBA" id="ARBA00022676"/>
    </source>
</evidence>
<dbReference type="GO" id="GO:0005783">
    <property type="term" value="C:endoplasmic reticulum"/>
    <property type="evidence" value="ECO:0007669"/>
    <property type="project" value="UniProtKB-SubCell"/>
</dbReference>
<protein>
    <recommendedName>
        <fullName evidence="15">Hexosyltransferase</fullName>
        <ecNumber evidence="15">2.4.1.-</ecNumber>
    </recommendedName>
</protein>
<dbReference type="GO" id="GO:0006493">
    <property type="term" value="P:protein O-linked glycosylation"/>
    <property type="evidence" value="ECO:0007669"/>
    <property type="project" value="TreeGrafter"/>
</dbReference>
<evidence type="ECO:0000256" key="11">
    <source>
        <dbReference type="ARBA" id="ARBA00023034"/>
    </source>
</evidence>
<dbReference type="InParanoid" id="A0A067RWF7"/>
<keyword evidence="10 15" id="KW-1133">Transmembrane helix</keyword>
<feature type="transmembrane region" description="Helical" evidence="15">
    <location>
        <begin position="6"/>
        <end position="26"/>
    </location>
</feature>
<dbReference type="PANTHER" id="PTHR11214">
    <property type="entry name" value="BETA-1,3-N-ACETYLGLUCOSAMINYLTRANSFERASE"/>
    <property type="match status" value="1"/>
</dbReference>
<sequence>MRLYIFLSFIIGIMSFFLIRSTLYVVQDAEVKKNELLLFIGIMSSQNNSEARQSIRDTWLNLTGEQGLKYYFLLGKEVCNVPPEDRLYKEACTEWTVDIKGSSEFSTGEADILRARIFQKTEAYVGFTFLVHHSVVIHRLNIQRGFLVAAGGFVKLNLINSVTREKIVSATFSDVENNSGSDLLEKSVEPYLLPKGFEGQVIVELIGNNSGKNLDYSECWLQWNNASGLITFLQLVRNINEKPVPFHYVSCTFASLTFTLHERGELESHIASKLDRKKTWENEIKSLKSKLLRESEEKKDILFLDVVDVYRNLPRKLLHFFKWAHFNAESSYLLKTDDDTFINIGEVMKTLKTVRTIQSKKALTRPATEFSLDWWSSFREGWPVHSFGKWREDNYRSATYPPFPCGAGYVLSQGVVQFLGNRAFNFLYQDFQGEDVSLGIWLAGANPLRITGDNISCEWACDGTCNPRACNRAELSVDAMYQAWDAYKNCSNFCGCH</sequence>
<evidence type="ECO:0000256" key="2">
    <source>
        <dbReference type="ARBA" id="ARBA00004323"/>
    </source>
</evidence>
<comment type="subcellular location">
    <subcellularLocation>
        <location evidence="1">Endoplasmic reticulum</location>
    </subcellularLocation>
    <subcellularLocation>
        <location evidence="2 15">Golgi apparatus membrane</location>
        <topology evidence="2 15">Single-pass type II membrane protein</topology>
    </subcellularLocation>
</comment>
<keyword evidence="11 15" id="KW-0333">Golgi apparatus</keyword>
<dbReference type="OrthoDB" id="1158011at2759"/>
<dbReference type="Pfam" id="PF01762">
    <property type="entry name" value="Galactosyl_T"/>
    <property type="match status" value="1"/>
</dbReference>
<evidence type="ECO:0000256" key="12">
    <source>
        <dbReference type="ARBA" id="ARBA00023136"/>
    </source>
</evidence>
<keyword evidence="12 15" id="KW-0472">Membrane</keyword>
<evidence type="ECO:0000256" key="16">
    <source>
        <dbReference type="SAM" id="Coils"/>
    </source>
</evidence>
<dbReference type="GO" id="GO:0016758">
    <property type="term" value="F:hexosyltransferase activity"/>
    <property type="evidence" value="ECO:0007669"/>
    <property type="project" value="InterPro"/>
</dbReference>
<name>A0A067RWF7_ZOONE</name>
<dbReference type="OMA" id="GKWAEHD"/>
<keyword evidence="16" id="KW-0175">Coiled coil</keyword>
<dbReference type="GO" id="GO:0000139">
    <property type="term" value="C:Golgi membrane"/>
    <property type="evidence" value="ECO:0007669"/>
    <property type="project" value="UniProtKB-SubCell"/>
</dbReference>
<comment type="catalytic activity">
    <reaction evidence="14">
        <text>3-O-(N-acetyl-beta-D-glucosaminyl-(1-&gt;4)-alpha-D-mannosyl)-L-threonyl-[protein] + UDP-N-acetyl-alpha-D-galactosamine = 3-O-[beta-D-GalNAc-(1-&gt;3)-beta-D-GlcNAc-(1-&gt;4)-alpha-D-Man]-L-Thr-[protein] + UDP + H(+)</text>
        <dbReference type="Rhea" id="RHEA:37667"/>
        <dbReference type="Rhea" id="RHEA-COMP:13308"/>
        <dbReference type="Rhea" id="RHEA-COMP:13618"/>
        <dbReference type="ChEBI" id="CHEBI:15378"/>
        <dbReference type="ChEBI" id="CHEBI:58223"/>
        <dbReference type="ChEBI" id="CHEBI:67138"/>
        <dbReference type="ChEBI" id="CHEBI:136709"/>
        <dbReference type="ChEBI" id="CHEBI:137540"/>
        <dbReference type="EC" id="2.4.1.313"/>
    </reaction>
</comment>
<dbReference type="EC" id="2.4.1.-" evidence="15"/>